<dbReference type="STRING" id="472175.EL18_00492"/>
<comment type="caution">
    <text evidence="1">The sequence shown here is derived from an EMBL/GenBank/DDBJ whole genome shotgun (WGS) entry which is preliminary data.</text>
</comment>
<dbReference type="Pfam" id="PF20370">
    <property type="entry name" value="DUF6665"/>
    <property type="match status" value="1"/>
</dbReference>
<protein>
    <submittedName>
        <fullName evidence="1">Uncharacterized protein</fullName>
    </submittedName>
</protein>
<dbReference type="EMBL" id="JMQM01000001">
    <property type="protein sequence ID" value="KFB09476.1"/>
    <property type="molecule type" value="Genomic_DNA"/>
</dbReference>
<gene>
    <name evidence="1" type="ORF">EL18_00492</name>
</gene>
<evidence type="ECO:0000313" key="2">
    <source>
        <dbReference type="Proteomes" id="UP000053675"/>
    </source>
</evidence>
<dbReference type="PATRIC" id="fig|472175.3.peg.509"/>
<dbReference type="OrthoDB" id="9814981at2"/>
<proteinExistence type="predicted"/>
<dbReference type="eggNOG" id="ENOG50338ET">
    <property type="taxonomic scope" value="Bacteria"/>
</dbReference>
<dbReference type="InterPro" id="IPR046606">
    <property type="entry name" value="DUF6665"/>
</dbReference>
<dbReference type="RefSeq" id="WP_036479426.1">
    <property type="nucleotide sequence ID" value="NZ_JMQM01000001.1"/>
</dbReference>
<evidence type="ECO:0000313" key="1">
    <source>
        <dbReference type="EMBL" id="KFB09476.1"/>
    </source>
</evidence>
<sequence>MSSSTGNRLQTGVQVLDHELVEEMAVSLGAAGRSAEEAVSALDGLPESGELREKLLKQAAEAVYAYFIQRELCGLKRHDEVIRDMGIPRMVLARLGAR</sequence>
<dbReference type="Proteomes" id="UP000053675">
    <property type="component" value="Unassembled WGS sequence"/>
</dbReference>
<name>A0A084U940_9HYPH</name>
<accession>A0A084U940</accession>
<dbReference type="AlphaFoldDB" id="A0A084U940"/>
<keyword evidence="2" id="KW-1185">Reference proteome</keyword>
<organism evidence="1 2">
    <name type="scientific">Nitratireductor basaltis</name>
    <dbReference type="NCBI Taxonomy" id="472175"/>
    <lineage>
        <taxon>Bacteria</taxon>
        <taxon>Pseudomonadati</taxon>
        <taxon>Pseudomonadota</taxon>
        <taxon>Alphaproteobacteria</taxon>
        <taxon>Hyphomicrobiales</taxon>
        <taxon>Phyllobacteriaceae</taxon>
        <taxon>Nitratireductor</taxon>
    </lineage>
</organism>
<reference evidence="1 2" key="1">
    <citation type="submission" date="2014-05" db="EMBL/GenBank/DDBJ databases">
        <title>Draft Genome Sequence of Nitratireductor basaltis Strain UMTGB225, A Marine Bacterium Isolated from Green Barrel Tunicate.</title>
        <authorList>
            <person name="Gan H.Y."/>
        </authorList>
    </citation>
    <scope>NUCLEOTIDE SEQUENCE [LARGE SCALE GENOMIC DNA]</scope>
    <source>
        <strain evidence="1 2">UMTGB225</strain>
    </source>
</reference>